<evidence type="ECO:0000256" key="10">
    <source>
        <dbReference type="ARBA" id="ARBA00023098"/>
    </source>
</evidence>
<evidence type="ECO:0000256" key="9">
    <source>
        <dbReference type="ARBA" id="ARBA00022989"/>
    </source>
</evidence>
<evidence type="ECO:0000256" key="13">
    <source>
        <dbReference type="ARBA" id="ARBA00023264"/>
    </source>
</evidence>
<protein>
    <recommendedName>
        <fullName evidence="5 15">CDP-diacylglycerol--glycerol-3-phosphate 3-phosphatidyltransferase</fullName>
        <ecNumber evidence="4 15">2.7.8.5</ecNumber>
    </recommendedName>
</protein>
<evidence type="ECO:0000256" key="5">
    <source>
        <dbReference type="ARBA" id="ARBA00014944"/>
    </source>
</evidence>
<evidence type="ECO:0000256" key="1">
    <source>
        <dbReference type="ARBA" id="ARBA00004141"/>
    </source>
</evidence>
<comment type="similarity">
    <text evidence="3 16">Belongs to the CDP-alcohol phosphatidyltransferase class-I family.</text>
</comment>
<name>A0A0F0CV39_9BACT</name>
<proteinExistence type="inferred from homology"/>
<keyword evidence="19" id="KW-1185">Reference proteome</keyword>
<dbReference type="PIRSF" id="PIRSF000847">
    <property type="entry name" value="Phos_ph_gly_syn"/>
    <property type="match status" value="1"/>
</dbReference>
<evidence type="ECO:0000256" key="15">
    <source>
        <dbReference type="NCBIfam" id="TIGR00560"/>
    </source>
</evidence>
<evidence type="ECO:0000256" key="3">
    <source>
        <dbReference type="ARBA" id="ARBA00010441"/>
    </source>
</evidence>
<evidence type="ECO:0000256" key="12">
    <source>
        <dbReference type="ARBA" id="ARBA00023209"/>
    </source>
</evidence>
<comment type="caution">
    <text evidence="18">The sequence shown here is derived from an EMBL/GenBank/DDBJ whole genome shotgun (WGS) entry which is preliminary data.</text>
</comment>
<dbReference type="Gene3D" id="1.20.120.1760">
    <property type="match status" value="1"/>
</dbReference>
<comment type="catalytic activity">
    <reaction evidence="14">
        <text>a CDP-1,2-diacyl-sn-glycerol + sn-glycerol 3-phosphate = a 1,2-diacyl-sn-glycero-3-phospho-(1'-sn-glycero-3'-phosphate) + CMP + H(+)</text>
        <dbReference type="Rhea" id="RHEA:12593"/>
        <dbReference type="ChEBI" id="CHEBI:15378"/>
        <dbReference type="ChEBI" id="CHEBI:57597"/>
        <dbReference type="ChEBI" id="CHEBI:58332"/>
        <dbReference type="ChEBI" id="CHEBI:60110"/>
        <dbReference type="ChEBI" id="CHEBI:60377"/>
        <dbReference type="EC" id="2.7.8.5"/>
    </reaction>
</comment>
<keyword evidence="7 16" id="KW-0808">Transferase</keyword>
<keyword evidence="12" id="KW-0594">Phospholipid biosynthesis</keyword>
<reference evidence="18 19" key="1">
    <citation type="submission" date="2015-02" db="EMBL/GenBank/DDBJ databases">
        <title>Single-cell genomics of uncultivated deep-branching MTB reveals a conserved set of magnetosome genes.</title>
        <authorList>
            <person name="Kolinko S."/>
            <person name="Richter M."/>
            <person name="Glockner F.O."/>
            <person name="Brachmann A."/>
            <person name="Schuler D."/>
        </authorList>
    </citation>
    <scope>NUCLEOTIDE SEQUENCE [LARGE SCALE GENOMIC DNA]</scope>
    <source>
        <strain evidence="18">SKK-01</strain>
    </source>
</reference>
<keyword evidence="8 17" id="KW-0812">Transmembrane</keyword>
<dbReference type="PANTHER" id="PTHR14269">
    <property type="entry name" value="CDP-DIACYLGLYCEROL--GLYCEROL-3-PHOSPHATE 3-PHOSPHATIDYLTRANSFERASE-RELATED"/>
    <property type="match status" value="1"/>
</dbReference>
<feature type="transmembrane region" description="Helical" evidence="17">
    <location>
        <begin position="125"/>
        <end position="141"/>
    </location>
</feature>
<dbReference type="PATRIC" id="fig|1609969.3.peg.951"/>
<evidence type="ECO:0000256" key="6">
    <source>
        <dbReference type="ARBA" id="ARBA00022516"/>
    </source>
</evidence>
<dbReference type="EC" id="2.7.8.5" evidence="4 15"/>
<feature type="transmembrane region" description="Helical" evidence="17">
    <location>
        <begin position="31"/>
        <end position="51"/>
    </location>
</feature>
<evidence type="ECO:0000256" key="2">
    <source>
        <dbReference type="ARBA" id="ARBA00005042"/>
    </source>
</evidence>
<feature type="transmembrane region" description="Helical" evidence="17">
    <location>
        <begin position="71"/>
        <end position="96"/>
    </location>
</feature>
<accession>A0A0F0CV39</accession>
<dbReference type="EMBL" id="JYNY01000197">
    <property type="protein sequence ID" value="KJJ85275.1"/>
    <property type="molecule type" value="Genomic_DNA"/>
</dbReference>
<feature type="transmembrane region" description="Helical" evidence="17">
    <location>
        <begin position="161"/>
        <end position="184"/>
    </location>
</feature>
<comment type="subcellular location">
    <subcellularLocation>
        <location evidence="1">Membrane</location>
        <topology evidence="1">Multi-pass membrane protein</topology>
    </subcellularLocation>
</comment>
<evidence type="ECO:0000256" key="7">
    <source>
        <dbReference type="ARBA" id="ARBA00022679"/>
    </source>
</evidence>
<dbReference type="AlphaFoldDB" id="A0A0F0CV39"/>
<gene>
    <name evidence="18" type="ORF">OMAG_000885</name>
</gene>
<sequence length="195" mass="22171">MNLPNKLTISRIILTLFFVFFLFSRGLSSKVITLVIFFLAVLTDYFDGYFARKYNLVSDFGRLLDPIADKILTLSAFISFVIMGIIPAWMVLIITIREFFITGIRILSLRNNAVIPASKGGKHKTVSQVVSIFIIIVFLLIKEAGENVYSFWNASWDLWSGIIIFIFMAVTVIFTITSGISYIVKNRNNFLKCPD</sequence>
<evidence type="ECO:0000256" key="8">
    <source>
        <dbReference type="ARBA" id="ARBA00022692"/>
    </source>
</evidence>
<evidence type="ECO:0000313" key="19">
    <source>
        <dbReference type="Proteomes" id="UP000033428"/>
    </source>
</evidence>
<evidence type="ECO:0000256" key="16">
    <source>
        <dbReference type="RuleBase" id="RU003750"/>
    </source>
</evidence>
<dbReference type="GO" id="GO:0008444">
    <property type="term" value="F:CDP-diacylglycerol-glycerol-3-phosphate 3-phosphatidyltransferase activity"/>
    <property type="evidence" value="ECO:0007669"/>
    <property type="project" value="UniProtKB-UniRule"/>
</dbReference>
<dbReference type="NCBIfam" id="TIGR00560">
    <property type="entry name" value="pgsA"/>
    <property type="match status" value="1"/>
</dbReference>
<dbReference type="InterPro" id="IPR048254">
    <property type="entry name" value="CDP_ALCOHOL_P_TRANSF_CS"/>
</dbReference>
<comment type="pathway">
    <text evidence="2">Phospholipid metabolism; phosphatidylglycerol biosynthesis; phosphatidylglycerol from CDP-diacylglycerol: step 1/2.</text>
</comment>
<dbReference type="PANTHER" id="PTHR14269:SF62">
    <property type="entry name" value="CDP-DIACYLGLYCEROL--GLYCEROL-3-PHOSPHATE 3-PHOSPHATIDYLTRANSFERASE 1, CHLOROPLASTIC"/>
    <property type="match status" value="1"/>
</dbReference>
<evidence type="ECO:0000256" key="4">
    <source>
        <dbReference type="ARBA" id="ARBA00013170"/>
    </source>
</evidence>
<evidence type="ECO:0000313" key="18">
    <source>
        <dbReference type="EMBL" id="KJJ85275.1"/>
    </source>
</evidence>
<dbReference type="PROSITE" id="PS00379">
    <property type="entry name" value="CDP_ALCOHOL_P_TRANSF"/>
    <property type="match status" value="1"/>
</dbReference>
<dbReference type="InterPro" id="IPR050324">
    <property type="entry name" value="CDP-alcohol_PTase-I"/>
</dbReference>
<dbReference type="Proteomes" id="UP000033428">
    <property type="component" value="Unassembled WGS sequence"/>
</dbReference>
<evidence type="ECO:0000256" key="14">
    <source>
        <dbReference type="ARBA" id="ARBA00048586"/>
    </source>
</evidence>
<dbReference type="Pfam" id="PF01066">
    <property type="entry name" value="CDP-OH_P_transf"/>
    <property type="match status" value="1"/>
</dbReference>
<organism evidence="18 19">
    <name type="scientific">Candidatus Omnitrophus magneticus</name>
    <dbReference type="NCBI Taxonomy" id="1609969"/>
    <lineage>
        <taxon>Bacteria</taxon>
        <taxon>Pseudomonadati</taxon>
        <taxon>Candidatus Omnitrophota</taxon>
        <taxon>Candidatus Omnitrophus</taxon>
    </lineage>
</organism>
<dbReference type="InterPro" id="IPR004570">
    <property type="entry name" value="Phosphatidylglycerol_P_synth"/>
</dbReference>
<keyword evidence="10" id="KW-0443">Lipid metabolism</keyword>
<dbReference type="InterPro" id="IPR043130">
    <property type="entry name" value="CDP-OH_PTrfase_TM_dom"/>
</dbReference>
<keyword evidence="11 17" id="KW-0472">Membrane</keyword>
<dbReference type="GO" id="GO:0046474">
    <property type="term" value="P:glycerophospholipid biosynthetic process"/>
    <property type="evidence" value="ECO:0007669"/>
    <property type="project" value="TreeGrafter"/>
</dbReference>
<feature type="transmembrane region" description="Helical" evidence="17">
    <location>
        <begin position="6"/>
        <end position="24"/>
    </location>
</feature>
<keyword evidence="13" id="KW-1208">Phospholipid metabolism</keyword>
<evidence type="ECO:0000256" key="11">
    <source>
        <dbReference type="ARBA" id="ARBA00023136"/>
    </source>
</evidence>
<dbReference type="InterPro" id="IPR000462">
    <property type="entry name" value="CDP-OH_P_trans"/>
</dbReference>
<keyword evidence="9 17" id="KW-1133">Transmembrane helix</keyword>
<keyword evidence="6" id="KW-0444">Lipid biosynthesis</keyword>
<dbReference type="GO" id="GO:0016020">
    <property type="term" value="C:membrane"/>
    <property type="evidence" value="ECO:0007669"/>
    <property type="project" value="UniProtKB-SubCell"/>
</dbReference>
<evidence type="ECO:0000256" key="17">
    <source>
        <dbReference type="SAM" id="Phobius"/>
    </source>
</evidence>